<accession>A0A0E9TB83</accession>
<sequence>MCEVTKIYILGSQY</sequence>
<evidence type="ECO:0000313" key="1">
    <source>
        <dbReference type="EMBL" id="JAH49973.1"/>
    </source>
</evidence>
<name>A0A0E9TB83_ANGAN</name>
<proteinExistence type="predicted"/>
<organism evidence="1">
    <name type="scientific">Anguilla anguilla</name>
    <name type="common">European freshwater eel</name>
    <name type="synonym">Muraena anguilla</name>
    <dbReference type="NCBI Taxonomy" id="7936"/>
    <lineage>
        <taxon>Eukaryota</taxon>
        <taxon>Metazoa</taxon>
        <taxon>Chordata</taxon>
        <taxon>Craniata</taxon>
        <taxon>Vertebrata</taxon>
        <taxon>Euteleostomi</taxon>
        <taxon>Actinopterygii</taxon>
        <taxon>Neopterygii</taxon>
        <taxon>Teleostei</taxon>
        <taxon>Anguilliformes</taxon>
        <taxon>Anguillidae</taxon>
        <taxon>Anguilla</taxon>
    </lineage>
</organism>
<dbReference type="EMBL" id="GBXM01058604">
    <property type="protein sequence ID" value="JAH49973.1"/>
    <property type="molecule type" value="Transcribed_RNA"/>
</dbReference>
<reference evidence="1" key="2">
    <citation type="journal article" date="2015" name="Fish Shellfish Immunol.">
        <title>Early steps in the European eel (Anguilla anguilla)-Vibrio vulnificus interaction in the gills: Role of the RtxA13 toxin.</title>
        <authorList>
            <person name="Callol A."/>
            <person name="Pajuelo D."/>
            <person name="Ebbesson L."/>
            <person name="Teles M."/>
            <person name="MacKenzie S."/>
            <person name="Amaro C."/>
        </authorList>
    </citation>
    <scope>NUCLEOTIDE SEQUENCE</scope>
</reference>
<protein>
    <submittedName>
        <fullName evidence="1">Uncharacterized protein</fullName>
    </submittedName>
</protein>
<reference evidence="1" key="1">
    <citation type="submission" date="2014-11" db="EMBL/GenBank/DDBJ databases">
        <authorList>
            <person name="Amaro Gonzalez C."/>
        </authorList>
    </citation>
    <scope>NUCLEOTIDE SEQUENCE</scope>
</reference>